<evidence type="ECO:0000313" key="1">
    <source>
        <dbReference type="EMBL" id="SDY51175.1"/>
    </source>
</evidence>
<dbReference type="AlphaFoldDB" id="A0A1H3KHC4"/>
<organism evidence="1 2">
    <name type="scientific">Nitrosomonas halophila</name>
    <dbReference type="NCBI Taxonomy" id="44576"/>
    <lineage>
        <taxon>Bacteria</taxon>
        <taxon>Pseudomonadati</taxon>
        <taxon>Pseudomonadota</taxon>
        <taxon>Betaproteobacteria</taxon>
        <taxon>Nitrosomonadales</taxon>
        <taxon>Nitrosomonadaceae</taxon>
        <taxon>Nitrosomonas</taxon>
    </lineage>
</organism>
<keyword evidence="2" id="KW-1185">Reference proteome</keyword>
<accession>A0A1H3KHC4</accession>
<evidence type="ECO:0008006" key="3">
    <source>
        <dbReference type="Google" id="ProtNLM"/>
    </source>
</evidence>
<dbReference type="EMBL" id="FNOY01000040">
    <property type="protein sequence ID" value="SDY51175.1"/>
    <property type="molecule type" value="Genomic_DNA"/>
</dbReference>
<dbReference type="PROSITE" id="PS51257">
    <property type="entry name" value="PROKAR_LIPOPROTEIN"/>
    <property type="match status" value="1"/>
</dbReference>
<sequence length="54" mass="5928">MKALIRVGLEMVIVPAALTGCWDRKNTSIVPTAKLCNPDFYQALPAGKQRDNLV</sequence>
<dbReference type="Proteomes" id="UP000198640">
    <property type="component" value="Unassembled WGS sequence"/>
</dbReference>
<dbReference type="STRING" id="44576.SAMN05421881_104012"/>
<proteinExistence type="predicted"/>
<protein>
    <recommendedName>
        <fullName evidence="3">Lipoprotein</fullName>
    </recommendedName>
</protein>
<name>A0A1H3KHC4_9PROT</name>
<evidence type="ECO:0000313" key="2">
    <source>
        <dbReference type="Proteomes" id="UP000198640"/>
    </source>
</evidence>
<gene>
    <name evidence="1" type="ORF">SAMN05421881_104012</name>
</gene>
<reference evidence="1 2" key="1">
    <citation type="submission" date="2016-10" db="EMBL/GenBank/DDBJ databases">
        <authorList>
            <person name="de Groot N.N."/>
        </authorList>
    </citation>
    <scope>NUCLEOTIDE SEQUENCE [LARGE SCALE GENOMIC DNA]</scope>
    <source>
        <strain evidence="1 2">Nm1</strain>
    </source>
</reference>